<keyword evidence="6" id="KW-0819">tRNA processing</keyword>
<dbReference type="GO" id="GO:0008175">
    <property type="term" value="F:tRNA methyltransferase activity"/>
    <property type="evidence" value="ECO:0007669"/>
    <property type="project" value="TreeGrafter"/>
</dbReference>
<comment type="catalytic activity">
    <reaction evidence="7">
        <text>4-demethylwyosine(37) in tRNA(Phe) + S-adenosyl-L-methionine = 4-demethyl-7-[(3S)-3-amino-3-carboxypropyl]wyosine(37) in tRNA(Phe) + S-methyl-5'-thioadenosine + H(+)</text>
        <dbReference type="Rhea" id="RHEA:36355"/>
        <dbReference type="Rhea" id="RHEA-COMP:10164"/>
        <dbReference type="Rhea" id="RHEA-COMP:10378"/>
        <dbReference type="ChEBI" id="CHEBI:15378"/>
        <dbReference type="ChEBI" id="CHEBI:17509"/>
        <dbReference type="ChEBI" id="CHEBI:59789"/>
        <dbReference type="ChEBI" id="CHEBI:64315"/>
        <dbReference type="ChEBI" id="CHEBI:73550"/>
        <dbReference type="EC" id="2.5.1.114"/>
    </reaction>
</comment>
<dbReference type="OMA" id="WHEAGDE"/>
<dbReference type="PROSITE" id="PS51684">
    <property type="entry name" value="SAM_MT_TRM5_TYW2"/>
    <property type="match status" value="1"/>
</dbReference>
<dbReference type="RefSeq" id="XP_014254535.1">
    <property type="nucleotide sequence ID" value="XM_014399049.1"/>
</dbReference>
<dbReference type="Proteomes" id="UP000494040">
    <property type="component" value="Unassembled WGS sequence"/>
</dbReference>
<dbReference type="PANTHER" id="PTHR23245">
    <property type="entry name" value="TRNA METHYLTRANSFERASE"/>
    <property type="match status" value="1"/>
</dbReference>
<evidence type="ECO:0000259" key="8">
    <source>
        <dbReference type="PROSITE" id="PS51684"/>
    </source>
</evidence>
<evidence type="ECO:0000313" key="9">
    <source>
        <dbReference type="EnsemblMetazoa" id="XP_014254535.1"/>
    </source>
</evidence>
<dbReference type="CDD" id="cd02440">
    <property type="entry name" value="AdoMet_MTases"/>
    <property type="match status" value="1"/>
</dbReference>
<evidence type="ECO:0000256" key="2">
    <source>
        <dbReference type="ARBA" id="ARBA00012265"/>
    </source>
</evidence>
<feature type="domain" description="SAM-dependent methyltransferase TRM5/TYW2-type" evidence="8">
    <location>
        <begin position="34"/>
        <end position="263"/>
    </location>
</feature>
<dbReference type="Gene3D" id="3.30.300.110">
    <property type="entry name" value="Met-10+ protein-like domains"/>
    <property type="match status" value="1"/>
</dbReference>
<keyword evidence="5" id="KW-0949">S-adenosyl-L-methionine</keyword>
<dbReference type="InterPro" id="IPR056744">
    <property type="entry name" value="TRM5/TYW2-like_N"/>
</dbReference>
<evidence type="ECO:0000256" key="1">
    <source>
        <dbReference type="ARBA" id="ARBA00004797"/>
    </source>
</evidence>
<dbReference type="GO" id="GO:0102522">
    <property type="term" value="F:tRNA 4-demethylwyosine alpha-amino-alpha-carboxypropyltransferase activity"/>
    <property type="evidence" value="ECO:0007669"/>
    <property type="project" value="UniProtKB-EC"/>
</dbReference>
<proteinExistence type="predicted"/>
<dbReference type="GO" id="GO:0031591">
    <property type="term" value="P:wybutosine biosynthetic process"/>
    <property type="evidence" value="ECO:0007669"/>
    <property type="project" value="TreeGrafter"/>
</dbReference>
<keyword evidence="3" id="KW-0489">Methyltransferase</keyword>
<dbReference type="OrthoDB" id="408788at2759"/>
<evidence type="ECO:0000256" key="6">
    <source>
        <dbReference type="ARBA" id="ARBA00022694"/>
    </source>
</evidence>
<protein>
    <recommendedName>
        <fullName evidence="2">tRNA(Phe) (4-demethylwyosine(37)-C(7)) aminocarboxypropyltransferase</fullName>
        <ecNumber evidence="2">2.5.1.114</ecNumber>
    </recommendedName>
</protein>
<dbReference type="EC" id="2.5.1.114" evidence="2"/>
<keyword evidence="4" id="KW-0808">Transferase</keyword>
<dbReference type="PANTHER" id="PTHR23245:SF25">
    <property type="entry name" value="TRNA WYBUTOSINE-SYNTHESIZING PROTEIN 2 HOMOLOG"/>
    <property type="match status" value="1"/>
</dbReference>
<dbReference type="Gene3D" id="3.40.50.150">
    <property type="entry name" value="Vaccinia Virus protein VP39"/>
    <property type="match status" value="1"/>
</dbReference>
<evidence type="ECO:0000256" key="7">
    <source>
        <dbReference type="ARBA" id="ARBA00049400"/>
    </source>
</evidence>
<dbReference type="AlphaFoldDB" id="A0A8I6S2B9"/>
<dbReference type="GO" id="GO:0005737">
    <property type="term" value="C:cytoplasm"/>
    <property type="evidence" value="ECO:0007669"/>
    <property type="project" value="TreeGrafter"/>
</dbReference>
<dbReference type="InterPro" id="IPR030382">
    <property type="entry name" value="MeTrfase_TRM5/TYW2"/>
</dbReference>
<dbReference type="FunFam" id="3.40.50.150:FF:000131">
    <property type="entry name" value="tRNA wybutosine-synthesizing protein 2/3/4"/>
    <property type="match status" value="1"/>
</dbReference>
<dbReference type="GeneID" id="106669520"/>
<dbReference type="Pfam" id="PF02475">
    <property type="entry name" value="TRM5-TYW2_MTfase"/>
    <property type="match status" value="1"/>
</dbReference>
<organism evidence="9 10">
    <name type="scientific">Cimex lectularius</name>
    <name type="common">Bed bug</name>
    <name type="synonym">Acanthia lectularia</name>
    <dbReference type="NCBI Taxonomy" id="79782"/>
    <lineage>
        <taxon>Eukaryota</taxon>
        <taxon>Metazoa</taxon>
        <taxon>Ecdysozoa</taxon>
        <taxon>Arthropoda</taxon>
        <taxon>Hexapoda</taxon>
        <taxon>Insecta</taxon>
        <taxon>Pterygota</taxon>
        <taxon>Neoptera</taxon>
        <taxon>Paraneoptera</taxon>
        <taxon>Hemiptera</taxon>
        <taxon>Heteroptera</taxon>
        <taxon>Panheteroptera</taxon>
        <taxon>Cimicomorpha</taxon>
        <taxon>Cimicidae</taxon>
        <taxon>Cimex</taxon>
    </lineage>
</organism>
<evidence type="ECO:0000256" key="5">
    <source>
        <dbReference type="ARBA" id="ARBA00022691"/>
    </source>
</evidence>
<dbReference type="Pfam" id="PF25133">
    <property type="entry name" value="TYW2_N_2"/>
    <property type="match status" value="1"/>
</dbReference>
<sequence length="263" mass="30097">MSKRQIENQEKIRGFMLSKKLWTESLTGELPRFYEKFGDMLIFTDPTFQNGKWHEAGDELWKLVCSLYNGKRIGLKSRIKNDDFRTPQARLVFGDSPHTDFKDNKIRYTWNIEKNMFCAGNITERHRIASLNCKGEVVVDLFAGIGYFTLPYLVHANAKFVHACEWNPDAVEALKKNLILNKVSEKCAVHFGDNREVCPKGVADRVNLGLIPSSRCSWETACDALLPSGGILYIHENVTSNLNIKNDCHMAITRFQPLTKHSR</sequence>
<name>A0A8I6S2B9_CIMLE</name>
<evidence type="ECO:0000256" key="4">
    <source>
        <dbReference type="ARBA" id="ARBA00022679"/>
    </source>
</evidence>
<evidence type="ECO:0000256" key="3">
    <source>
        <dbReference type="ARBA" id="ARBA00022603"/>
    </source>
</evidence>
<reference evidence="9" key="1">
    <citation type="submission" date="2022-01" db="UniProtKB">
        <authorList>
            <consortium name="EnsemblMetazoa"/>
        </authorList>
    </citation>
    <scope>IDENTIFICATION</scope>
</reference>
<dbReference type="InterPro" id="IPR056743">
    <property type="entry name" value="TRM5-TYW2-like_MTfase"/>
</dbReference>
<dbReference type="InterPro" id="IPR029063">
    <property type="entry name" value="SAM-dependent_MTases_sf"/>
</dbReference>
<evidence type="ECO:0000313" key="10">
    <source>
        <dbReference type="Proteomes" id="UP000494040"/>
    </source>
</evidence>
<dbReference type="KEGG" id="clec:106669520"/>
<dbReference type="EnsemblMetazoa" id="XM_014399049.1">
    <property type="protein sequence ID" value="XP_014254535.1"/>
    <property type="gene ID" value="LOC106669520"/>
</dbReference>
<keyword evidence="10" id="KW-1185">Reference proteome</keyword>
<dbReference type="SUPFAM" id="SSF53335">
    <property type="entry name" value="S-adenosyl-L-methionine-dependent methyltransferases"/>
    <property type="match status" value="1"/>
</dbReference>
<dbReference type="GO" id="GO:0030488">
    <property type="term" value="P:tRNA methylation"/>
    <property type="evidence" value="ECO:0007669"/>
    <property type="project" value="TreeGrafter"/>
</dbReference>
<comment type="pathway">
    <text evidence="1">tRNA modification; wybutosine-tRNA(Phe) biosynthesis.</text>
</comment>
<accession>A0A8I6S2B9</accession>